<comment type="caution">
    <text evidence="2">The sequence shown here is derived from an EMBL/GenBank/DDBJ whole genome shotgun (WGS) entry which is preliminary data.</text>
</comment>
<keyword evidence="3" id="KW-1185">Reference proteome</keyword>
<name>A0A4C1TYQ9_EUMVA</name>
<accession>A0A4C1TYQ9</accession>
<feature type="region of interest" description="Disordered" evidence="1">
    <location>
        <begin position="152"/>
        <end position="171"/>
    </location>
</feature>
<feature type="compositionally biased region" description="Low complexity" evidence="1">
    <location>
        <begin position="264"/>
        <end position="278"/>
    </location>
</feature>
<feature type="compositionally biased region" description="Basic residues" evidence="1">
    <location>
        <begin position="254"/>
        <end position="263"/>
    </location>
</feature>
<feature type="region of interest" description="Disordered" evidence="1">
    <location>
        <begin position="254"/>
        <end position="279"/>
    </location>
</feature>
<evidence type="ECO:0000313" key="2">
    <source>
        <dbReference type="EMBL" id="GBP19157.1"/>
    </source>
</evidence>
<protein>
    <submittedName>
        <fullName evidence="2">Uncharacterized protein</fullName>
    </submittedName>
</protein>
<sequence>MRVLRMQVTGLSLTPVCFALIWHRTWLMLVQSYLSQSEPPESRWSSPPMGIRNSKKVTVRCRSHRWEIGCLIEEEVDWMGSNEIWAGIEIVIEIAIEAEIGIGAGISLPIGIRLITGLALSSSSGWQRTAFPLEQGAKSRGLARLKSSVKPFKDKHEHGRVHPPRTSESRDRLRHCANALGCNSVELEDGGREAQYHARVFLTGDSGIGYLARTSRRSRRCARSGKAGGRAGAAGGGAARNLHVRRGLLHARRARRLAPRRRTAPPSRSTPSPLRDSSATVAQATALLDMLKLVAS</sequence>
<evidence type="ECO:0000256" key="1">
    <source>
        <dbReference type="SAM" id="MobiDB-lite"/>
    </source>
</evidence>
<evidence type="ECO:0000313" key="3">
    <source>
        <dbReference type="Proteomes" id="UP000299102"/>
    </source>
</evidence>
<reference evidence="2 3" key="1">
    <citation type="journal article" date="2019" name="Commun. Biol.">
        <title>The bagworm genome reveals a unique fibroin gene that provides high tensile strength.</title>
        <authorList>
            <person name="Kono N."/>
            <person name="Nakamura H."/>
            <person name="Ohtoshi R."/>
            <person name="Tomita M."/>
            <person name="Numata K."/>
            <person name="Arakawa K."/>
        </authorList>
    </citation>
    <scope>NUCLEOTIDE SEQUENCE [LARGE SCALE GENOMIC DNA]</scope>
</reference>
<dbReference type="AlphaFoldDB" id="A0A4C1TYQ9"/>
<proteinExistence type="predicted"/>
<dbReference type="EMBL" id="BGZK01000105">
    <property type="protein sequence ID" value="GBP19157.1"/>
    <property type="molecule type" value="Genomic_DNA"/>
</dbReference>
<gene>
    <name evidence="2" type="ORF">EVAR_11478_1</name>
</gene>
<organism evidence="2 3">
    <name type="scientific">Eumeta variegata</name>
    <name type="common">Bagworm moth</name>
    <name type="synonym">Eumeta japonica</name>
    <dbReference type="NCBI Taxonomy" id="151549"/>
    <lineage>
        <taxon>Eukaryota</taxon>
        <taxon>Metazoa</taxon>
        <taxon>Ecdysozoa</taxon>
        <taxon>Arthropoda</taxon>
        <taxon>Hexapoda</taxon>
        <taxon>Insecta</taxon>
        <taxon>Pterygota</taxon>
        <taxon>Neoptera</taxon>
        <taxon>Endopterygota</taxon>
        <taxon>Lepidoptera</taxon>
        <taxon>Glossata</taxon>
        <taxon>Ditrysia</taxon>
        <taxon>Tineoidea</taxon>
        <taxon>Psychidae</taxon>
        <taxon>Oiketicinae</taxon>
        <taxon>Eumeta</taxon>
    </lineage>
</organism>
<dbReference type="Proteomes" id="UP000299102">
    <property type="component" value="Unassembled WGS sequence"/>
</dbReference>